<gene>
    <name evidence="8" type="ORF">G5S52_00785</name>
</gene>
<evidence type="ECO:0000256" key="3">
    <source>
        <dbReference type="ARBA" id="ARBA00023015"/>
    </source>
</evidence>
<dbReference type="InterPro" id="IPR009057">
    <property type="entry name" value="Homeodomain-like_sf"/>
</dbReference>
<dbReference type="PANTHER" id="PTHR43280">
    <property type="entry name" value="ARAC-FAMILY TRANSCRIPTIONAL REGULATOR"/>
    <property type="match status" value="1"/>
</dbReference>
<keyword evidence="1" id="KW-0547">Nucleotide-binding</keyword>
<dbReference type="InterPro" id="IPR058031">
    <property type="entry name" value="AAA_lid_NorR"/>
</dbReference>
<keyword evidence="5" id="KW-0804">Transcription</keyword>
<dbReference type="GO" id="GO:0043565">
    <property type="term" value="F:sequence-specific DNA binding"/>
    <property type="evidence" value="ECO:0007669"/>
    <property type="project" value="InterPro"/>
</dbReference>
<name>A0A6M1RF76_9GAMM</name>
<dbReference type="SMART" id="SM00342">
    <property type="entry name" value="HTH_ARAC"/>
    <property type="match status" value="1"/>
</dbReference>
<sequence length="386" mass="44101">MEDKMDFNNIKNTSNERYQSIHCAPIPLANSKPLNEIKEKITYASTINIPILISGEPGTEKRTIAKLVHEINQNSKGKIIFLPSYARTSNGFKSVLDEGIQAARNGTLVLSDVDSLTEEHKDFLTYVLANNDIYRRLEDSNIQLVVSTSEKSSNRSDILREALGGCMAHLELSIPPLSERPEDIFYYIDNFIDFYKGSNNLTLSDDAKALLYAYSWPGNVNELRNVVVQLISLKKSYICRDDVENLKLHEKKKTTLIESLYNKDISQFQKLHPSLYKSLVFISENFLEEITLEKIANNAFSSPSHLSYLFRSNLHASFKNILVELRILHAKTLIHNRPSLKITEVCMQSGFGDLSHFEKMFKRHTGSSPRVYRNIYREKNIASITQ</sequence>
<evidence type="ECO:0000313" key="9">
    <source>
        <dbReference type="Proteomes" id="UP000473008"/>
    </source>
</evidence>
<dbReference type="SUPFAM" id="SSF52540">
    <property type="entry name" value="P-loop containing nucleoside triphosphate hydrolases"/>
    <property type="match status" value="1"/>
</dbReference>
<keyword evidence="9" id="KW-1185">Reference proteome</keyword>
<dbReference type="InterPro" id="IPR018062">
    <property type="entry name" value="HTH_AraC-typ_CS"/>
</dbReference>
<dbReference type="Gene3D" id="1.10.8.60">
    <property type="match status" value="1"/>
</dbReference>
<protein>
    <submittedName>
        <fullName evidence="8">Helix-turn-helix domain-containing protein</fullName>
    </submittedName>
</protein>
<dbReference type="Pfam" id="PF12833">
    <property type="entry name" value="HTH_18"/>
    <property type="match status" value="1"/>
</dbReference>
<dbReference type="Gene3D" id="1.10.10.60">
    <property type="entry name" value="Homeodomain-like"/>
    <property type="match status" value="2"/>
</dbReference>
<evidence type="ECO:0000256" key="4">
    <source>
        <dbReference type="ARBA" id="ARBA00023125"/>
    </source>
</evidence>
<evidence type="ECO:0000259" key="6">
    <source>
        <dbReference type="PROSITE" id="PS01124"/>
    </source>
</evidence>
<proteinExistence type="predicted"/>
<keyword evidence="3" id="KW-0805">Transcription regulation</keyword>
<dbReference type="PROSITE" id="PS01124">
    <property type="entry name" value="HTH_ARAC_FAMILY_2"/>
    <property type="match status" value="1"/>
</dbReference>
<keyword evidence="4" id="KW-0238">DNA-binding</keyword>
<feature type="domain" description="Sigma-54 factor interaction" evidence="7">
    <location>
        <begin position="27"/>
        <end position="232"/>
    </location>
</feature>
<dbReference type="PROSITE" id="PS00041">
    <property type="entry name" value="HTH_ARAC_FAMILY_1"/>
    <property type="match status" value="1"/>
</dbReference>
<dbReference type="Proteomes" id="UP000473008">
    <property type="component" value="Unassembled WGS sequence"/>
</dbReference>
<dbReference type="Gene3D" id="3.40.50.300">
    <property type="entry name" value="P-loop containing nucleotide triphosphate hydrolases"/>
    <property type="match status" value="1"/>
</dbReference>
<dbReference type="PANTHER" id="PTHR43280:SF2">
    <property type="entry name" value="HTH-TYPE TRANSCRIPTIONAL REGULATOR EXSA"/>
    <property type="match status" value="1"/>
</dbReference>
<dbReference type="Pfam" id="PF25601">
    <property type="entry name" value="AAA_lid_14"/>
    <property type="match status" value="1"/>
</dbReference>
<evidence type="ECO:0000256" key="1">
    <source>
        <dbReference type="ARBA" id="ARBA00022741"/>
    </source>
</evidence>
<evidence type="ECO:0000313" key="8">
    <source>
        <dbReference type="EMBL" id="NGN96239.1"/>
    </source>
</evidence>
<dbReference type="EMBL" id="JAALDL010000001">
    <property type="protein sequence ID" value="NGN96239.1"/>
    <property type="molecule type" value="Genomic_DNA"/>
</dbReference>
<dbReference type="InterPro" id="IPR018060">
    <property type="entry name" value="HTH_AraC"/>
</dbReference>
<comment type="caution">
    <text evidence="8">The sequence shown here is derived from an EMBL/GenBank/DDBJ whole genome shotgun (WGS) entry which is preliminary data.</text>
</comment>
<dbReference type="SUPFAM" id="SSF46689">
    <property type="entry name" value="Homeodomain-like"/>
    <property type="match status" value="1"/>
</dbReference>
<dbReference type="PROSITE" id="PS50045">
    <property type="entry name" value="SIGMA54_INTERACT_4"/>
    <property type="match status" value="1"/>
</dbReference>
<dbReference type="AlphaFoldDB" id="A0A6M1RF76"/>
<dbReference type="GO" id="GO:0005524">
    <property type="term" value="F:ATP binding"/>
    <property type="evidence" value="ECO:0007669"/>
    <property type="project" value="InterPro"/>
</dbReference>
<dbReference type="InterPro" id="IPR020449">
    <property type="entry name" value="Tscrpt_reg_AraC-type_HTH"/>
</dbReference>
<dbReference type="PRINTS" id="PR00032">
    <property type="entry name" value="HTHARAC"/>
</dbReference>
<evidence type="ECO:0000256" key="2">
    <source>
        <dbReference type="ARBA" id="ARBA00022840"/>
    </source>
</evidence>
<reference evidence="8 9" key="1">
    <citation type="submission" date="2020-02" db="EMBL/GenBank/DDBJ databases">
        <title>The draft genome of Grimontia sedimenta sp. nov., isolated from benthic sediments near coral reefs south of Kuwait.</title>
        <authorList>
            <person name="Mahmoud H.M."/>
            <person name="Jose L."/>
            <person name="Eapen S."/>
        </authorList>
    </citation>
    <scope>NUCLEOTIDE SEQUENCE [LARGE SCALE GENOMIC DNA]</scope>
    <source>
        <strain evidence="8 9">S25</strain>
    </source>
</reference>
<keyword evidence="2" id="KW-0067">ATP-binding</keyword>
<dbReference type="GO" id="GO:0003700">
    <property type="term" value="F:DNA-binding transcription factor activity"/>
    <property type="evidence" value="ECO:0007669"/>
    <property type="project" value="InterPro"/>
</dbReference>
<dbReference type="RefSeq" id="WP_165011378.1">
    <property type="nucleotide sequence ID" value="NZ_JAALDL010000001.1"/>
</dbReference>
<accession>A0A6M1RF76</accession>
<evidence type="ECO:0000259" key="7">
    <source>
        <dbReference type="PROSITE" id="PS50045"/>
    </source>
</evidence>
<dbReference type="Pfam" id="PF14532">
    <property type="entry name" value="Sigma54_activ_2"/>
    <property type="match status" value="1"/>
</dbReference>
<feature type="domain" description="HTH araC/xylS-type" evidence="6">
    <location>
        <begin position="276"/>
        <end position="375"/>
    </location>
</feature>
<dbReference type="InterPro" id="IPR027417">
    <property type="entry name" value="P-loop_NTPase"/>
</dbReference>
<organism evidence="8 9">
    <name type="scientific">Grimontia sedimenti</name>
    <dbReference type="NCBI Taxonomy" id="2711294"/>
    <lineage>
        <taxon>Bacteria</taxon>
        <taxon>Pseudomonadati</taxon>
        <taxon>Pseudomonadota</taxon>
        <taxon>Gammaproteobacteria</taxon>
        <taxon>Vibrionales</taxon>
        <taxon>Vibrionaceae</taxon>
        <taxon>Grimontia</taxon>
    </lineage>
</organism>
<dbReference type="InterPro" id="IPR002078">
    <property type="entry name" value="Sigma_54_int"/>
</dbReference>
<evidence type="ECO:0000256" key="5">
    <source>
        <dbReference type="ARBA" id="ARBA00023163"/>
    </source>
</evidence>